<evidence type="ECO:0000313" key="1">
    <source>
        <dbReference type="EMBL" id="KAF7376701.1"/>
    </source>
</evidence>
<reference evidence="1" key="1">
    <citation type="submission" date="2020-05" db="EMBL/GenBank/DDBJ databases">
        <title>Mycena genomes resolve the evolution of fungal bioluminescence.</title>
        <authorList>
            <person name="Tsai I.J."/>
        </authorList>
    </citation>
    <scope>NUCLEOTIDE SEQUENCE</scope>
    <source>
        <strain evidence="1">160909Yilan</strain>
    </source>
</reference>
<proteinExistence type="predicted"/>
<dbReference type="OrthoDB" id="3020010at2759"/>
<protein>
    <submittedName>
        <fullName evidence="1">Condensin complex subunit 2</fullName>
    </submittedName>
</protein>
<dbReference type="AlphaFoldDB" id="A0A8H6ZI30"/>
<accession>A0A8H6ZI30</accession>
<comment type="caution">
    <text evidence="1">The sequence shown here is derived from an EMBL/GenBank/DDBJ whole genome shotgun (WGS) entry which is preliminary data.</text>
</comment>
<name>A0A8H6ZI30_9AGAR</name>
<dbReference type="Proteomes" id="UP000623467">
    <property type="component" value="Unassembled WGS sequence"/>
</dbReference>
<organism evidence="1 2">
    <name type="scientific">Mycena sanguinolenta</name>
    <dbReference type="NCBI Taxonomy" id="230812"/>
    <lineage>
        <taxon>Eukaryota</taxon>
        <taxon>Fungi</taxon>
        <taxon>Dikarya</taxon>
        <taxon>Basidiomycota</taxon>
        <taxon>Agaricomycotina</taxon>
        <taxon>Agaricomycetes</taxon>
        <taxon>Agaricomycetidae</taxon>
        <taxon>Agaricales</taxon>
        <taxon>Marasmiineae</taxon>
        <taxon>Mycenaceae</taxon>
        <taxon>Mycena</taxon>
    </lineage>
</organism>
<dbReference type="EMBL" id="JACAZH010000001">
    <property type="protein sequence ID" value="KAF7376701.1"/>
    <property type="molecule type" value="Genomic_DNA"/>
</dbReference>
<gene>
    <name evidence="1" type="ORF">MSAN_00087100</name>
</gene>
<evidence type="ECO:0000313" key="2">
    <source>
        <dbReference type="Proteomes" id="UP000623467"/>
    </source>
</evidence>
<keyword evidence="2" id="KW-1185">Reference proteome</keyword>
<sequence length="529" mass="58701">MPQDALRDPEKWNSNWEALLQRDLACPSGPPHLFQLKMMEITVSLAQYPELVDGTCEVQRDITAEALFYFSQANLETRWMDAGADMRGKHILDAMAALCSKARNLNEARSYCPELSLKHVRADGKVFLGLVKSVMLEDASFIPSKPKVVSHPGWDAWAAEQEKLNDSELKKVSFAEILILRTKLIYPSTGYHPPEFLVQKESKSQKAKTPTLPPRASGTLRTCQKADWKLRHKAVCGKALDFETVSQPVENPASASTADTRIGPPVNGYKRSLALIAQVTGLNSNPMVDYYLYDAGNQPLNIDLGAGQYPQRAFRARRELAMTTGHSGAVLLMAHYLCIWSIAMGGPSKLKGITPNMIVAQFAREFGLEAKLHERVLAAQQLQDRDPLHRPPLLAHMPPDLWGVLNKDMNLDKVVLTLDYSEKYSSIPTIVKTVKLFDPTQTNTLCNKQTVLPVEGYLSFFVDPALKTVGLEEEFLGVEPIPSLGMSKSGCKLQEVHIRGTSHHNILYRQAFPAIPVFQLLGAFGGPTD</sequence>